<dbReference type="InterPro" id="IPR008927">
    <property type="entry name" value="6-PGluconate_DH-like_C_sf"/>
</dbReference>
<protein>
    <recommendedName>
        <fullName evidence="4 10">2-dehydropantoate 2-reductase</fullName>
        <ecNumber evidence="3 10">1.1.1.169</ecNumber>
    </recommendedName>
    <alternativeName>
        <fullName evidence="8 10">Ketopantoate reductase</fullName>
    </alternativeName>
</protein>
<dbReference type="InterPro" id="IPR050838">
    <property type="entry name" value="Ketopantoate_reductase"/>
</dbReference>
<dbReference type="PANTHER" id="PTHR43765:SF2">
    <property type="entry name" value="2-DEHYDROPANTOATE 2-REDUCTASE"/>
    <property type="match status" value="1"/>
</dbReference>
<dbReference type="Gene3D" id="1.10.1040.10">
    <property type="entry name" value="N-(1-d-carboxylethyl)-l-norvaline Dehydrogenase, domain 2"/>
    <property type="match status" value="1"/>
</dbReference>
<reference evidence="13 14" key="1">
    <citation type="submission" date="2006-03" db="EMBL/GenBank/DDBJ databases">
        <authorList>
            <person name="Pinhassi J."/>
            <person name="Pedros-Alio C."/>
            <person name="Ferriera S."/>
            <person name="Johnson J."/>
            <person name="Kravitz S."/>
            <person name="Halpern A."/>
            <person name="Remington K."/>
            <person name="Beeson K."/>
            <person name="Tran B."/>
            <person name="Rogers Y.-H."/>
            <person name="Friedman R."/>
            <person name="Venter J.C."/>
        </authorList>
    </citation>
    <scope>NUCLEOTIDE SEQUENCE [LARGE SCALE GENOMIC DNA]</scope>
    <source>
        <strain evidence="13 14">RED65</strain>
    </source>
</reference>
<dbReference type="InterPro" id="IPR013752">
    <property type="entry name" value="KPA_reductase"/>
</dbReference>
<dbReference type="GO" id="GO:0050661">
    <property type="term" value="F:NADP binding"/>
    <property type="evidence" value="ECO:0007669"/>
    <property type="project" value="TreeGrafter"/>
</dbReference>
<evidence type="ECO:0000256" key="6">
    <source>
        <dbReference type="ARBA" id="ARBA00022857"/>
    </source>
</evidence>
<dbReference type="EC" id="1.1.1.169" evidence="3 10"/>
<dbReference type="Proteomes" id="UP000004263">
    <property type="component" value="Unassembled WGS sequence"/>
</dbReference>
<dbReference type="EMBL" id="AAQH01000034">
    <property type="protein sequence ID" value="EAT10776.1"/>
    <property type="molecule type" value="Genomic_DNA"/>
</dbReference>
<comment type="catalytic activity">
    <reaction evidence="9 10">
        <text>(R)-pantoate + NADP(+) = 2-dehydropantoate + NADPH + H(+)</text>
        <dbReference type="Rhea" id="RHEA:16233"/>
        <dbReference type="ChEBI" id="CHEBI:11561"/>
        <dbReference type="ChEBI" id="CHEBI:15378"/>
        <dbReference type="ChEBI" id="CHEBI:15980"/>
        <dbReference type="ChEBI" id="CHEBI:57783"/>
        <dbReference type="ChEBI" id="CHEBI:58349"/>
        <dbReference type="EC" id="1.1.1.169"/>
    </reaction>
</comment>
<dbReference type="Pfam" id="PF08546">
    <property type="entry name" value="ApbA_C"/>
    <property type="match status" value="1"/>
</dbReference>
<evidence type="ECO:0000256" key="2">
    <source>
        <dbReference type="ARBA" id="ARBA00007870"/>
    </source>
</evidence>
<comment type="similarity">
    <text evidence="2 10">Belongs to the ketopantoate reductase family.</text>
</comment>
<feature type="domain" description="Ketopantoate reductase N-terminal" evidence="11">
    <location>
        <begin position="4"/>
        <end position="152"/>
    </location>
</feature>
<evidence type="ECO:0000313" key="14">
    <source>
        <dbReference type="Proteomes" id="UP000004263"/>
    </source>
</evidence>
<dbReference type="AlphaFoldDB" id="Q1MXS5"/>
<evidence type="ECO:0000313" key="13">
    <source>
        <dbReference type="EMBL" id="EAT10776.1"/>
    </source>
</evidence>
<keyword evidence="6 10" id="KW-0521">NADP</keyword>
<gene>
    <name evidence="13" type="ORF">RED65_03185</name>
</gene>
<sequence length="299" mass="34098">MLNIHILGTGAIGSLWGSYFATDTNDQNYSLTFISRSIQENQYRYHLAPEDRWIQGRCINAQRQSKAESIRYLIVTCKAYDALQAMEQIQDLLMEPCHIVLLQNGMGSQQAITKAYPQHAIYACSSTEGAYKSDVHHLIHAGKGQNLLGPMNTIAKQIGQPTWIPDNTYQYTHDINTALWRKLIINCAINPLTALYQCRNGQLIEHEPYHQHLKRICAELQPLISHQQLDIDDAYDLARHVCEITAQNQSSMLQDKLNNKRSELAYITGFAIRSLEESGLTNEENNRLYHALKQQSLKD</sequence>
<organism evidence="13 14">
    <name type="scientific">Bermanella marisrubri</name>
    <dbReference type="NCBI Taxonomy" id="207949"/>
    <lineage>
        <taxon>Bacteria</taxon>
        <taxon>Pseudomonadati</taxon>
        <taxon>Pseudomonadota</taxon>
        <taxon>Gammaproteobacteria</taxon>
        <taxon>Oceanospirillales</taxon>
        <taxon>Oceanospirillaceae</taxon>
        <taxon>Bermanella</taxon>
    </lineage>
</organism>
<evidence type="ECO:0000259" key="12">
    <source>
        <dbReference type="Pfam" id="PF08546"/>
    </source>
</evidence>
<proteinExistence type="inferred from homology"/>
<dbReference type="GO" id="GO:0005737">
    <property type="term" value="C:cytoplasm"/>
    <property type="evidence" value="ECO:0007669"/>
    <property type="project" value="TreeGrafter"/>
</dbReference>
<dbReference type="GO" id="GO:0008677">
    <property type="term" value="F:2-dehydropantoate 2-reductase activity"/>
    <property type="evidence" value="ECO:0007669"/>
    <property type="project" value="UniProtKB-EC"/>
</dbReference>
<keyword evidence="5 10" id="KW-0566">Pantothenate biosynthesis</keyword>
<evidence type="ECO:0000256" key="10">
    <source>
        <dbReference type="RuleBase" id="RU362068"/>
    </source>
</evidence>
<evidence type="ECO:0000256" key="1">
    <source>
        <dbReference type="ARBA" id="ARBA00004994"/>
    </source>
</evidence>
<comment type="function">
    <text evidence="10">Catalyzes the NADPH-dependent reduction of ketopantoate into pantoic acid.</text>
</comment>
<dbReference type="PANTHER" id="PTHR43765">
    <property type="entry name" value="2-DEHYDROPANTOATE 2-REDUCTASE-RELATED"/>
    <property type="match status" value="1"/>
</dbReference>
<comment type="pathway">
    <text evidence="1 10">Cofactor biosynthesis; (R)-pantothenate biosynthesis; (R)-pantoate from 3-methyl-2-oxobutanoate: step 2/2.</text>
</comment>
<evidence type="ECO:0000256" key="7">
    <source>
        <dbReference type="ARBA" id="ARBA00023002"/>
    </source>
</evidence>
<dbReference type="InterPro" id="IPR013328">
    <property type="entry name" value="6PGD_dom2"/>
</dbReference>
<dbReference type="Pfam" id="PF02558">
    <property type="entry name" value="ApbA"/>
    <property type="match status" value="1"/>
</dbReference>
<accession>Q1MXS5</accession>
<evidence type="ECO:0000256" key="5">
    <source>
        <dbReference type="ARBA" id="ARBA00022655"/>
    </source>
</evidence>
<dbReference type="OrthoDB" id="6530772at2"/>
<dbReference type="SUPFAM" id="SSF48179">
    <property type="entry name" value="6-phosphogluconate dehydrogenase C-terminal domain-like"/>
    <property type="match status" value="1"/>
</dbReference>
<evidence type="ECO:0000256" key="8">
    <source>
        <dbReference type="ARBA" id="ARBA00032024"/>
    </source>
</evidence>
<keyword evidence="7 10" id="KW-0560">Oxidoreductase</keyword>
<dbReference type="HOGENOM" id="CLU_031468_0_1_6"/>
<dbReference type="SUPFAM" id="SSF51735">
    <property type="entry name" value="NAD(P)-binding Rossmann-fold domains"/>
    <property type="match status" value="1"/>
</dbReference>
<dbReference type="InterPro" id="IPR036291">
    <property type="entry name" value="NAD(P)-bd_dom_sf"/>
</dbReference>
<dbReference type="Gene3D" id="3.40.50.720">
    <property type="entry name" value="NAD(P)-binding Rossmann-like Domain"/>
    <property type="match status" value="1"/>
</dbReference>
<evidence type="ECO:0000256" key="3">
    <source>
        <dbReference type="ARBA" id="ARBA00013014"/>
    </source>
</evidence>
<keyword evidence="14" id="KW-1185">Reference proteome</keyword>
<dbReference type="UniPathway" id="UPA00028">
    <property type="reaction ID" value="UER00004"/>
</dbReference>
<comment type="caution">
    <text evidence="13">The sequence shown here is derived from an EMBL/GenBank/DDBJ whole genome shotgun (WGS) entry which is preliminary data.</text>
</comment>
<dbReference type="STRING" id="207949.RED65_03185"/>
<evidence type="ECO:0000256" key="4">
    <source>
        <dbReference type="ARBA" id="ARBA00019465"/>
    </source>
</evidence>
<dbReference type="InterPro" id="IPR003710">
    <property type="entry name" value="ApbA"/>
</dbReference>
<name>Q1MXS5_9GAMM</name>
<dbReference type="GO" id="GO:0015940">
    <property type="term" value="P:pantothenate biosynthetic process"/>
    <property type="evidence" value="ECO:0007669"/>
    <property type="project" value="UniProtKB-UniPathway"/>
</dbReference>
<evidence type="ECO:0000256" key="9">
    <source>
        <dbReference type="ARBA" id="ARBA00048793"/>
    </source>
</evidence>
<dbReference type="NCBIfam" id="TIGR00745">
    <property type="entry name" value="apbA_panE"/>
    <property type="match status" value="1"/>
</dbReference>
<dbReference type="RefSeq" id="WP_007019102.1">
    <property type="nucleotide sequence ID" value="NZ_CH724120.1"/>
</dbReference>
<evidence type="ECO:0000259" key="11">
    <source>
        <dbReference type="Pfam" id="PF02558"/>
    </source>
</evidence>
<dbReference type="InterPro" id="IPR013332">
    <property type="entry name" value="KPR_N"/>
</dbReference>
<feature type="domain" description="Ketopantoate reductase C-terminal" evidence="12">
    <location>
        <begin position="174"/>
        <end position="294"/>
    </location>
</feature>